<dbReference type="GO" id="GO:0004519">
    <property type="term" value="F:endonuclease activity"/>
    <property type="evidence" value="ECO:0007669"/>
    <property type="project" value="UniProtKB-UniRule"/>
</dbReference>
<dbReference type="GO" id="GO:0019843">
    <property type="term" value="F:rRNA binding"/>
    <property type="evidence" value="ECO:0007669"/>
    <property type="project" value="UniProtKB-UniRule"/>
</dbReference>
<keyword evidence="7 8" id="KW-0238">DNA-binding</keyword>
<dbReference type="SUPFAM" id="SSF48334">
    <property type="entry name" value="DNA repair protein MutS, domain III"/>
    <property type="match status" value="1"/>
</dbReference>
<dbReference type="InterPro" id="IPR045076">
    <property type="entry name" value="MutS"/>
</dbReference>
<evidence type="ECO:0000256" key="9">
    <source>
        <dbReference type="SAM" id="Coils"/>
    </source>
</evidence>
<evidence type="ECO:0000256" key="6">
    <source>
        <dbReference type="ARBA" id="ARBA00022884"/>
    </source>
</evidence>
<comment type="subunit">
    <text evidence="8">Homodimer. Binds to stalled ribosomes, contacting rRNA.</text>
</comment>
<dbReference type="InterPro" id="IPR002625">
    <property type="entry name" value="Smr_dom"/>
</dbReference>
<evidence type="ECO:0000259" key="10">
    <source>
        <dbReference type="PROSITE" id="PS50828"/>
    </source>
</evidence>
<evidence type="ECO:0000313" key="12">
    <source>
        <dbReference type="Proteomes" id="UP000823882"/>
    </source>
</evidence>
<dbReference type="InterPro" id="IPR036187">
    <property type="entry name" value="DNA_mismatch_repair_MutS_sf"/>
</dbReference>
<evidence type="ECO:0000256" key="5">
    <source>
        <dbReference type="ARBA" id="ARBA00022840"/>
    </source>
</evidence>
<dbReference type="GO" id="GO:0030983">
    <property type="term" value="F:mismatched DNA binding"/>
    <property type="evidence" value="ECO:0007669"/>
    <property type="project" value="InterPro"/>
</dbReference>
<keyword evidence="3 8" id="KW-0547">Nucleotide-binding</keyword>
<dbReference type="InterPro" id="IPR027417">
    <property type="entry name" value="P-loop_NTPase"/>
</dbReference>
<evidence type="ECO:0000313" key="11">
    <source>
        <dbReference type="EMBL" id="HJC40441.1"/>
    </source>
</evidence>
<evidence type="ECO:0000256" key="4">
    <source>
        <dbReference type="ARBA" id="ARBA00022801"/>
    </source>
</evidence>
<dbReference type="InterPro" id="IPR000432">
    <property type="entry name" value="DNA_mismatch_repair_MutS_C"/>
</dbReference>
<dbReference type="GO" id="GO:0005524">
    <property type="term" value="F:ATP binding"/>
    <property type="evidence" value="ECO:0007669"/>
    <property type="project" value="UniProtKB-UniRule"/>
</dbReference>
<dbReference type="PANTHER" id="PTHR48466:SF2">
    <property type="entry name" value="OS10G0509000 PROTEIN"/>
    <property type="match status" value="1"/>
</dbReference>
<keyword evidence="6 8" id="KW-0694">RNA-binding</keyword>
<evidence type="ECO:0000256" key="8">
    <source>
        <dbReference type="HAMAP-Rule" id="MF_00092"/>
    </source>
</evidence>
<dbReference type="Pfam" id="PF00488">
    <property type="entry name" value="MutS_V"/>
    <property type="match status" value="1"/>
</dbReference>
<evidence type="ECO:0000256" key="3">
    <source>
        <dbReference type="ARBA" id="ARBA00022741"/>
    </source>
</evidence>
<keyword evidence="8 11" id="KW-0255">Endonuclease</keyword>
<dbReference type="FunFam" id="3.40.50.300:FF:000830">
    <property type="entry name" value="Endonuclease MutS2"/>
    <property type="match status" value="1"/>
</dbReference>
<comment type="function">
    <text evidence="8">Endonuclease that is involved in the suppression of homologous recombination and thus may have a key role in the control of bacterial genetic diversity.</text>
</comment>
<keyword evidence="9" id="KW-0175">Coiled coil</keyword>
<feature type="binding site" evidence="8">
    <location>
        <begin position="332"/>
        <end position="339"/>
    </location>
    <ligand>
        <name>ATP</name>
        <dbReference type="ChEBI" id="CHEBI:30616"/>
    </ligand>
</feature>
<organism evidence="11 12">
    <name type="scientific">Candidatus Intestinimonas pullistercoris</name>
    <dbReference type="NCBI Taxonomy" id="2838623"/>
    <lineage>
        <taxon>Bacteria</taxon>
        <taxon>Bacillati</taxon>
        <taxon>Bacillota</taxon>
        <taxon>Clostridia</taxon>
        <taxon>Eubacteriales</taxon>
        <taxon>Intestinimonas</taxon>
    </lineage>
</organism>
<dbReference type="GO" id="GO:0140664">
    <property type="term" value="F:ATP-dependent DNA damage sensor activity"/>
    <property type="evidence" value="ECO:0007669"/>
    <property type="project" value="InterPro"/>
</dbReference>
<evidence type="ECO:0000256" key="2">
    <source>
        <dbReference type="ARBA" id="ARBA00022730"/>
    </source>
</evidence>
<dbReference type="SMART" id="SM00533">
    <property type="entry name" value="MUTSd"/>
    <property type="match status" value="1"/>
</dbReference>
<dbReference type="InterPro" id="IPR007696">
    <property type="entry name" value="DNA_mismatch_repair_MutS_core"/>
</dbReference>
<dbReference type="CDD" id="cd03280">
    <property type="entry name" value="ABC_MutS2"/>
    <property type="match status" value="1"/>
</dbReference>
<comment type="function">
    <text evidence="8">Acts as a ribosome collision sensor, splitting the ribosome into its 2 subunits. Detects stalled/collided 70S ribosomes which it binds and splits by an ATP-hydrolysis driven conformational change. Acts upstream of the ribosome quality control system (RQC), a ribosome-associated complex that mediates the extraction of incompletely synthesized nascent chains from stalled ribosomes and their subsequent degradation. Probably generates substrates for RQC.</text>
</comment>
<dbReference type="InterPro" id="IPR005747">
    <property type="entry name" value="MutS2"/>
</dbReference>
<dbReference type="SMART" id="SM00463">
    <property type="entry name" value="SMR"/>
    <property type="match status" value="1"/>
</dbReference>
<dbReference type="PANTHER" id="PTHR48466">
    <property type="entry name" value="OS10G0509000 PROTEIN-RELATED"/>
    <property type="match status" value="1"/>
</dbReference>
<dbReference type="EC" id="3.6.4.-" evidence="8"/>
<dbReference type="Pfam" id="PF01713">
    <property type="entry name" value="Smr"/>
    <property type="match status" value="1"/>
</dbReference>
<feature type="domain" description="Smr" evidence="10">
    <location>
        <begin position="716"/>
        <end position="791"/>
    </location>
</feature>
<accession>A0A9D2T022</accession>
<dbReference type="PROSITE" id="PS50828">
    <property type="entry name" value="SMR"/>
    <property type="match status" value="1"/>
</dbReference>
<dbReference type="Gene3D" id="3.40.50.300">
    <property type="entry name" value="P-loop containing nucleotide triphosphate hydrolases"/>
    <property type="match status" value="1"/>
</dbReference>
<protein>
    <recommendedName>
        <fullName evidence="8">Endonuclease MutS2</fullName>
        <ecNumber evidence="8">3.1.-.-</ecNumber>
    </recommendedName>
    <alternativeName>
        <fullName evidence="8">Ribosome-associated protein quality control-upstream factor</fullName>
        <shortName evidence="8">RQC-upstream factor</shortName>
        <shortName evidence="8">RqcU</shortName>
        <ecNumber evidence="8">3.6.4.-</ecNumber>
    </alternativeName>
</protein>
<dbReference type="SMART" id="SM00534">
    <property type="entry name" value="MUTSac"/>
    <property type="match status" value="1"/>
</dbReference>
<keyword evidence="5 8" id="KW-0067">ATP-binding</keyword>
<keyword evidence="2 8" id="KW-0699">rRNA-binding</keyword>
<dbReference type="PIRSF" id="PIRSF005814">
    <property type="entry name" value="MutS_YshD"/>
    <property type="match status" value="1"/>
</dbReference>
<dbReference type="InterPro" id="IPR036063">
    <property type="entry name" value="Smr_dom_sf"/>
</dbReference>
<dbReference type="Pfam" id="PF20297">
    <property type="entry name" value="MSSS"/>
    <property type="match status" value="1"/>
</dbReference>
<comment type="caution">
    <text evidence="11">The sequence shown here is derived from an EMBL/GenBank/DDBJ whole genome shotgun (WGS) entry which is preliminary data.</text>
</comment>
<sequence>MTDLFEKSIQTLELPRVLELLAAQAATEEGKDRCRALRPFTDPDDVARLQRETSAACAMIVLKGTPPLSGIRPVAASLQRADMGGALNTRELLDIAALLRCARSAKEYAAGDREKSCIDHLFASLQANRFLEDKITGSILSEEEIADAASPELADIRRHIRASASKVRDILQRLISSSQSKYLQESIITMRSGRYVVPVKSEYKNEVPGLVHDVSGSGGTFFIEPMAVVKTNNELRELQSREEKEIDRILRELSAECAAHKVDIAQDYDLLILIDCIFARARLSGTLRCSEPRLSKKGITLRKARHPLLDPKKAVANDLYLGGDFDTLVVTGPNTGGKTVTLKTIGLLTLMAQCGLHIPVDDDSSVVVFDHVLADIGDEQSIAQSLSTFSSHMVNIVGILAECGPGSLILFDELGAGTDPVEGAALAAAIIESARERGALVCATTHYAELKVYAMTTKGVENASCEFDVETLAPTYRLLIGVPGKSNAFAISRRLGLPQAIIDKAAERIDAENVRFEDVLTQLDRQRQQMEREKDEARRLRREMEESAKTAREYRERLEKEKAKVVEKAQAEARAILQEARDTADRVFAELNDMRRRQEKEADWLEQNQRRSGLLHQLNEAEDALGAREEVPAPPPTRPAQAGDTVELVKMGTRASVIAVNKDGSLQLQAGILKITAKQEEVRVVEDAGGGGKKQAAQIAQRAEHKLRALGASPEVDLRGMMTDEAIMALDRFLDSAVMGRLETVTVIHGKGTGAVRKAVREHLKRSKYVKSFRPGRYGEGEDGVTVVELK</sequence>
<dbReference type="GO" id="GO:0043023">
    <property type="term" value="F:ribosomal large subunit binding"/>
    <property type="evidence" value="ECO:0007669"/>
    <property type="project" value="UniProtKB-UniRule"/>
</dbReference>
<keyword evidence="4 8" id="KW-0378">Hydrolase</keyword>
<dbReference type="SUPFAM" id="SSF52540">
    <property type="entry name" value="P-loop containing nucleoside triphosphate hydrolases"/>
    <property type="match status" value="1"/>
</dbReference>
<dbReference type="GO" id="GO:0006298">
    <property type="term" value="P:mismatch repair"/>
    <property type="evidence" value="ECO:0007669"/>
    <property type="project" value="InterPro"/>
</dbReference>
<dbReference type="EMBL" id="DWWJ01000050">
    <property type="protein sequence ID" value="HJC40441.1"/>
    <property type="molecule type" value="Genomic_DNA"/>
</dbReference>
<feature type="coiled-coil region" evidence="9">
    <location>
        <begin position="513"/>
        <end position="608"/>
    </location>
</feature>
<dbReference type="GO" id="GO:0016887">
    <property type="term" value="F:ATP hydrolysis activity"/>
    <property type="evidence" value="ECO:0007669"/>
    <property type="project" value="InterPro"/>
</dbReference>
<dbReference type="HAMAP" id="MF_00092">
    <property type="entry name" value="MutS2"/>
    <property type="match status" value="1"/>
</dbReference>
<dbReference type="NCBIfam" id="TIGR01069">
    <property type="entry name" value="mutS2"/>
    <property type="match status" value="1"/>
</dbReference>
<dbReference type="Gene3D" id="3.30.1370.110">
    <property type="match status" value="1"/>
</dbReference>
<reference evidence="11" key="2">
    <citation type="submission" date="2021-04" db="EMBL/GenBank/DDBJ databases">
        <authorList>
            <person name="Gilroy R."/>
        </authorList>
    </citation>
    <scope>NUCLEOTIDE SEQUENCE</scope>
    <source>
        <strain evidence="11">CHK186-1790</strain>
    </source>
</reference>
<dbReference type="SUPFAM" id="SSF160443">
    <property type="entry name" value="SMR domain-like"/>
    <property type="match status" value="1"/>
</dbReference>
<proteinExistence type="inferred from homology"/>
<dbReference type="EC" id="3.1.-.-" evidence="8"/>
<dbReference type="Proteomes" id="UP000823882">
    <property type="component" value="Unassembled WGS sequence"/>
</dbReference>
<gene>
    <name evidence="8" type="primary">mutS2</name>
    <name evidence="8" type="synonym">rqcU</name>
    <name evidence="11" type="ORF">H9701_02665</name>
</gene>
<dbReference type="GO" id="GO:0045910">
    <property type="term" value="P:negative regulation of DNA recombination"/>
    <property type="evidence" value="ECO:0007669"/>
    <property type="project" value="InterPro"/>
</dbReference>
<evidence type="ECO:0000256" key="1">
    <source>
        <dbReference type="ARBA" id="ARBA00022722"/>
    </source>
</evidence>
<keyword evidence="1 8" id="KW-0540">Nuclease</keyword>
<name>A0A9D2T022_9FIRM</name>
<evidence type="ECO:0000256" key="7">
    <source>
        <dbReference type="ARBA" id="ARBA00023125"/>
    </source>
</evidence>
<dbReference type="PROSITE" id="PS00486">
    <property type="entry name" value="DNA_MISMATCH_REPAIR_2"/>
    <property type="match status" value="1"/>
</dbReference>
<reference evidence="11" key="1">
    <citation type="journal article" date="2021" name="PeerJ">
        <title>Extensive microbial diversity within the chicken gut microbiome revealed by metagenomics and culture.</title>
        <authorList>
            <person name="Gilroy R."/>
            <person name="Ravi A."/>
            <person name="Getino M."/>
            <person name="Pursley I."/>
            <person name="Horton D.L."/>
            <person name="Alikhan N.F."/>
            <person name="Baker D."/>
            <person name="Gharbi K."/>
            <person name="Hall N."/>
            <person name="Watson M."/>
            <person name="Adriaenssens E.M."/>
            <person name="Foster-Nyarko E."/>
            <person name="Jarju S."/>
            <person name="Secka A."/>
            <person name="Antonio M."/>
            <person name="Oren A."/>
            <person name="Chaudhuri R.R."/>
            <person name="La Ragione R."/>
            <person name="Hildebrand F."/>
            <person name="Pallen M.J."/>
        </authorList>
    </citation>
    <scope>NUCLEOTIDE SEQUENCE</scope>
    <source>
        <strain evidence="11">CHK186-1790</strain>
    </source>
</reference>
<dbReference type="InterPro" id="IPR046893">
    <property type="entry name" value="MSSS"/>
</dbReference>
<dbReference type="AlphaFoldDB" id="A0A9D2T022"/>
<dbReference type="GO" id="GO:0072344">
    <property type="term" value="P:rescue of stalled ribosome"/>
    <property type="evidence" value="ECO:0007669"/>
    <property type="project" value="UniProtKB-UniRule"/>
</dbReference>
<comment type="similarity">
    <text evidence="8">Belongs to the DNA mismatch repair MutS family. MutS2 subfamily.</text>
</comment>